<dbReference type="PANTHER" id="PTHR46030">
    <property type="entry name" value="ALPHA-KETOGLUTARATE-DEPENDENT DIOXYGENASE ALKB HOMOLOG 6"/>
    <property type="match status" value="1"/>
</dbReference>
<evidence type="ECO:0000313" key="10">
    <source>
        <dbReference type="EMBL" id="GLI67661.1"/>
    </source>
</evidence>
<keyword evidence="5" id="KW-0560">Oxidoreductase</keyword>
<keyword evidence="7" id="KW-0539">Nucleus</keyword>
<keyword evidence="11" id="KW-1185">Reference proteome</keyword>
<comment type="caution">
    <text evidence="10">The sequence shown here is derived from an EMBL/GenBank/DDBJ whole genome shotgun (WGS) entry which is preliminary data.</text>
</comment>
<name>A0ABQ5SDD9_9CHLO</name>
<dbReference type="Pfam" id="PF13532">
    <property type="entry name" value="2OG-FeII_Oxy_2"/>
    <property type="match status" value="1"/>
</dbReference>
<keyword evidence="4" id="KW-0223">Dioxygenase</keyword>
<proteinExistence type="inferred from homology"/>
<dbReference type="PANTHER" id="PTHR46030:SF1">
    <property type="entry name" value="ALPHA-KETOGLUTARATE-DEPENDENT DIOXYGENASE ALKB HOMOLOG 6"/>
    <property type="match status" value="1"/>
</dbReference>
<dbReference type="InterPro" id="IPR032862">
    <property type="entry name" value="ALKBH6"/>
</dbReference>
<dbReference type="EMBL" id="BSDZ01000078">
    <property type="protein sequence ID" value="GLI67661.1"/>
    <property type="molecule type" value="Genomic_DNA"/>
</dbReference>
<evidence type="ECO:0000256" key="5">
    <source>
        <dbReference type="ARBA" id="ARBA00023002"/>
    </source>
</evidence>
<dbReference type="Gene3D" id="2.60.120.590">
    <property type="entry name" value="Alpha-ketoglutarate-dependent dioxygenase AlkB-like"/>
    <property type="match status" value="1"/>
</dbReference>
<dbReference type="Proteomes" id="UP001165090">
    <property type="component" value="Unassembled WGS sequence"/>
</dbReference>
<evidence type="ECO:0000256" key="8">
    <source>
        <dbReference type="SAM" id="MobiDB-lite"/>
    </source>
</evidence>
<dbReference type="PROSITE" id="PS51471">
    <property type="entry name" value="FE2OG_OXY"/>
    <property type="match status" value="1"/>
</dbReference>
<evidence type="ECO:0000256" key="6">
    <source>
        <dbReference type="ARBA" id="ARBA00023004"/>
    </source>
</evidence>
<dbReference type="InterPro" id="IPR027450">
    <property type="entry name" value="AlkB-like"/>
</dbReference>
<feature type="domain" description="Fe2OG dioxygenase" evidence="9">
    <location>
        <begin position="167"/>
        <end position="402"/>
    </location>
</feature>
<feature type="compositionally biased region" description="Polar residues" evidence="8">
    <location>
        <begin position="276"/>
        <end position="291"/>
    </location>
</feature>
<evidence type="ECO:0000256" key="1">
    <source>
        <dbReference type="ARBA" id="ARBA00004123"/>
    </source>
</evidence>
<dbReference type="InterPro" id="IPR005123">
    <property type="entry name" value="Oxoglu/Fe-dep_dioxygenase_dom"/>
</dbReference>
<keyword evidence="6" id="KW-0408">Iron</keyword>
<evidence type="ECO:0000256" key="7">
    <source>
        <dbReference type="ARBA" id="ARBA00023242"/>
    </source>
</evidence>
<comment type="subcellular location">
    <subcellularLocation>
        <location evidence="1">Nucleus</location>
    </subcellularLocation>
</comment>
<feature type="region of interest" description="Disordered" evidence="8">
    <location>
        <begin position="263"/>
        <end position="293"/>
    </location>
</feature>
<evidence type="ECO:0000259" key="9">
    <source>
        <dbReference type="PROSITE" id="PS51471"/>
    </source>
</evidence>
<protein>
    <recommendedName>
        <fullName evidence="9">Fe2OG dioxygenase domain-containing protein</fullName>
    </recommendedName>
</protein>
<reference evidence="10 11" key="1">
    <citation type="journal article" date="2023" name="IScience">
        <title>Expanded male sex-determining region conserved during the evolution of homothallism in the green alga Volvox.</title>
        <authorList>
            <person name="Yamamoto K."/>
            <person name="Matsuzaki R."/>
            <person name="Mahakham W."/>
            <person name="Heman W."/>
            <person name="Sekimoto H."/>
            <person name="Kawachi M."/>
            <person name="Minakuchi Y."/>
            <person name="Toyoda A."/>
            <person name="Nozaki H."/>
        </authorList>
    </citation>
    <scope>NUCLEOTIDE SEQUENCE [LARGE SCALE GENOMIC DNA]</scope>
    <source>
        <strain evidence="10 11">NIES-4468</strain>
    </source>
</reference>
<dbReference type="SUPFAM" id="SSF51197">
    <property type="entry name" value="Clavaminate synthase-like"/>
    <property type="match status" value="1"/>
</dbReference>
<evidence type="ECO:0000256" key="2">
    <source>
        <dbReference type="ARBA" id="ARBA00007879"/>
    </source>
</evidence>
<organism evidence="10 11">
    <name type="scientific">Volvox africanus</name>
    <dbReference type="NCBI Taxonomy" id="51714"/>
    <lineage>
        <taxon>Eukaryota</taxon>
        <taxon>Viridiplantae</taxon>
        <taxon>Chlorophyta</taxon>
        <taxon>core chlorophytes</taxon>
        <taxon>Chlorophyceae</taxon>
        <taxon>CS clade</taxon>
        <taxon>Chlamydomonadales</taxon>
        <taxon>Volvocaceae</taxon>
        <taxon>Volvox</taxon>
    </lineage>
</organism>
<gene>
    <name evidence="10" type="ORF">VaNZ11_011912</name>
</gene>
<sequence length="411" mass="44424">MHVAGRHVEIPGQSAGREPKVQAYNIIVLADTEEAVEVTQCHGLQCQVSQLSVIFSNNFSTKFAMVSGDSGLTSGSGWYRKYRVAPHLPSLFYVPDYVVPEQEAALLREVRASKSKWVQLSGRRLQNLGGVVHAKGLIPAPLPSWLEPLLTRLAGEGGEGGLYGGKPPNHVLINSYLPGEGIMPHEDGPAYHPVVAILSLGAPAVLRFRKKPRPAEAVATEGGSDSCLGGPLDEASRKAVEFKSDHLHQHLQECQQQSGVQFQPLPAPQLPRPKQLPQSQVGKEYGQTQPAVSRRCESSAAAVAKAEAGSAAWESESAGRPAEHVSGHGGGDCRYSASLLLQPRSLVVFRDEAFTECLHSIEEVSEEWLDESVANLDMYGILPSTILPRGSERISLTVRRVALVLPSILRR</sequence>
<evidence type="ECO:0000256" key="3">
    <source>
        <dbReference type="ARBA" id="ARBA00022723"/>
    </source>
</evidence>
<evidence type="ECO:0000256" key="4">
    <source>
        <dbReference type="ARBA" id="ARBA00022964"/>
    </source>
</evidence>
<evidence type="ECO:0000313" key="11">
    <source>
        <dbReference type="Proteomes" id="UP001165090"/>
    </source>
</evidence>
<dbReference type="InterPro" id="IPR037151">
    <property type="entry name" value="AlkB-like_sf"/>
</dbReference>
<keyword evidence="3" id="KW-0479">Metal-binding</keyword>
<accession>A0ABQ5SDD9</accession>
<comment type="similarity">
    <text evidence="2">Belongs to the alkB family.</text>
</comment>